<sequence length="161" mass="17699">MDARAEIRIAMQPAQRRRSATTTGLSPAATCVDLGTLAQRAHALEVLDGRLRRLLPEAIARECRLADIRNGRLVFLANSSTWAGRLRLHEATLLAEARSAFDGRIERFAVKVAHRPPVPPEPTWQKPLSAGTARHLRTAAQSIADPELKALYLRLASLANQ</sequence>
<dbReference type="STRING" id="1300342.I596_560"/>
<evidence type="ECO:0008006" key="3">
    <source>
        <dbReference type="Google" id="ProtNLM"/>
    </source>
</evidence>
<protein>
    <recommendedName>
        <fullName evidence="3">DUF721 domain-containing protein</fullName>
    </recommendedName>
</protein>
<dbReference type="Proteomes" id="UP000076830">
    <property type="component" value="Chromosome"/>
</dbReference>
<reference evidence="1 2" key="1">
    <citation type="submission" date="2016-04" db="EMBL/GenBank/DDBJ databases">
        <title>Complete genome sequence of Dokdonella koreensis DS-123T.</title>
        <authorList>
            <person name="Kim J.F."/>
            <person name="Lee H."/>
            <person name="Kwak M.-J."/>
        </authorList>
    </citation>
    <scope>NUCLEOTIDE SEQUENCE [LARGE SCALE GENOMIC DNA]</scope>
    <source>
        <strain evidence="1 2">DS-123</strain>
    </source>
</reference>
<keyword evidence="2" id="KW-1185">Reference proteome</keyword>
<dbReference type="RefSeq" id="WP_190278968.1">
    <property type="nucleotide sequence ID" value="NZ_CP015249.1"/>
</dbReference>
<dbReference type="Pfam" id="PF05258">
    <property type="entry name" value="DciA"/>
    <property type="match status" value="1"/>
</dbReference>
<evidence type="ECO:0000313" key="2">
    <source>
        <dbReference type="Proteomes" id="UP000076830"/>
    </source>
</evidence>
<name>A0A167GII9_9GAMM</name>
<accession>A0A167GII9</accession>
<evidence type="ECO:0000313" key="1">
    <source>
        <dbReference type="EMBL" id="ANB16597.1"/>
    </source>
</evidence>
<dbReference type="AlphaFoldDB" id="A0A167GII9"/>
<gene>
    <name evidence="1" type="ORF">I596_560</name>
</gene>
<organism evidence="1 2">
    <name type="scientific">Dokdonella koreensis DS-123</name>
    <dbReference type="NCBI Taxonomy" id="1300342"/>
    <lineage>
        <taxon>Bacteria</taxon>
        <taxon>Pseudomonadati</taxon>
        <taxon>Pseudomonadota</taxon>
        <taxon>Gammaproteobacteria</taxon>
        <taxon>Lysobacterales</taxon>
        <taxon>Rhodanobacteraceae</taxon>
        <taxon>Dokdonella</taxon>
    </lineage>
</organism>
<dbReference type="InterPro" id="IPR007922">
    <property type="entry name" value="DciA-like"/>
</dbReference>
<dbReference type="KEGG" id="dko:I596_560"/>
<dbReference type="EMBL" id="CP015249">
    <property type="protein sequence ID" value="ANB16597.1"/>
    <property type="molecule type" value="Genomic_DNA"/>
</dbReference>
<proteinExistence type="predicted"/>